<protein>
    <submittedName>
        <fullName evidence="1">Uncharacterized protein</fullName>
    </submittedName>
</protein>
<dbReference type="Proteomes" id="UP000677611">
    <property type="component" value="Unassembled WGS sequence"/>
</dbReference>
<dbReference type="EMBL" id="JAGDQJ010000030">
    <property type="protein sequence ID" value="MBO1627870.1"/>
    <property type="molecule type" value="Genomic_DNA"/>
</dbReference>
<accession>A0ABS3P514</accession>
<name>A0ABS3P514_9BACI</name>
<evidence type="ECO:0000313" key="1">
    <source>
        <dbReference type="EMBL" id="MBO1627870.1"/>
    </source>
</evidence>
<organism evidence="1 2">
    <name type="scientific">Bacillus arachidis</name>
    <dbReference type="NCBI Taxonomy" id="2819290"/>
    <lineage>
        <taxon>Bacteria</taxon>
        <taxon>Bacillati</taxon>
        <taxon>Bacillota</taxon>
        <taxon>Bacilli</taxon>
        <taxon>Bacillales</taxon>
        <taxon>Bacillaceae</taxon>
        <taxon>Bacillus</taxon>
    </lineage>
</organism>
<dbReference type="RefSeq" id="WP_208019085.1">
    <property type="nucleotide sequence ID" value="NZ_JAGDQJ010000030.1"/>
</dbReference>
<comment type="caution">
    <text evidence="1">The sequence shown here is derived from an EMBL/GenBank/DDBJ whole genome shotgun (WGS) entry which is preliminary data.</text>
</comment>
<reference evidence="1 2" key="1">
    <citation type="submission" date="2021-03" db="EMBL/GenBank/DDBJ databases">
        <title>Identification of novel Bacillus strains.</title>
        <authorList>
            <person name="Xiao Z."/>
            <person name="Li Y."/>
            <person name="Shen J."/>
        </authorList>
    </citation>
    <scope>NUCLEOTIDE SEQUENCE [LARGE SCALE GENOMIC DNA]</scope>
    <source>
        <strain evidence="1 2">SY8</strain>
    </source>
</reference>
<proteinExistence type="predicted"/>
<gene>
    <name evidence="1" type="ORF">J4P90_22185</name>
</gene>
<sequence length="57" mass="6815">MYMQSIQKPLNLIIRIVKSKRLLATYQARREHSAPNLKKLGFTEYETYLQFTQNLNL</sequence>
<keyword evidence="2" id="KW-1185">Reference proteome</keyword>
<evidence type="ECO:0000313" key="2">
    <source>
        <dbReference type="Proteomes" id="UP000677611"/>
    </source>
</evidence>